<dbReference type="InterPro" id="IPR029057">
    <property type="entry name" value="PRTase-like"/>
</dbReference>
<dbReference type="Proteomes" id="UP000005306">
    <property type="component" value="Unassembled WGS sequence"/>
</dbReference>
<comment type="caution">
    <text evidence="2">The sequence shown here is derived from an EMBL/GenBank/DDBJ whole genome shotgun (WGS) entry which is preliminary data.</text>
</comment>
<dbReference type="AlphaFoldDB" id="Q1UZN7"/>
<protein>
    <recommendedName>
        <fullName evidence="1">Phosphoribosyltransferase domain-containing protein</fullName>
    </recommendedName>
</protein>
<dbReference type="HOGENOM" id="CLU_870662_0_0_5"/>
<evidence type="ECO:0000313" key="2">
    <source>
        <dbReference type="EMBL" id="EAS84154.1"/>
    </source>
</evidence>
<reference evidence="2 3" key="1">
    <citation type="submission" date="2006-04" db="EMBL/GenBank/DDBJ databases">
        <authorList>
            <person name="Giovannoni S.J."/>
            <person name="Cho J.-C."/>
            <person name="Ferriera S."/>
            <person name="Johnson J."/>
            <person name="Kravitz S."/>
            <person name="Halpern A."/>
            <person name="Remington K."/>
            <person name="Beeson K."/>
            <person name="Tran B."/>
            <person name="Rogers Y.-H."/>
            <person name="Friedman R."/>
            <person name="Venter J.C."/>
        </authorList>
    </citation>
    <scope>NUCLEOTIDE SEQUENCE [LARGE SCALE GENOMIC DNA]</scope>
    <source>
        <strain evidence="2 3">HTCC1002</strain>
    </source>
</reference>
<organism evidence="2 3">
    <name type="scientific">Pelagibacter ubique (strain HTCC1002)</name>
    <dbReference type="NCBI Taxonomy" id="314261"/>
    <lineage>
        <taxon>Bacteria</taxon>
        <taxon>Pseudomonadati</taxon>
        <taxon>Pseudomonadota</taxon>
        <taxon>Alphaproteobacteria</taxon>
        <taxon>Candidatus Pelagibacterales</taxon>
        <taxon>Candidatus Pelagibacteraceae</taxon>
        <taxon>Candidatus Pelagibacter</taxon>
    </lineage>
</organism>
<dbReference type="InterPro" id="IPR000836">
    <property type="entry name" value="PRTase_dom"/>
</dbReference>
<sequence>MKKLKKNYKIFFINNKMSYVKLTCPSCKNKHEVSNFYLKNNNLVTSEELAKQLCNCNNFKEILDESVIKDSNKQVAVDYSSSIFTEKSNSQLSNGYTKSGIRISTIYNYIPQHTLEFKYLEEFDRSVKQAELHFSNKWNKKELLLRHKCQENLRTSDYWKDTFNYIKNHTIDHDNSYLVLRALKQRDPTYINFISNRLHNILNDKELTICRIPSSTSNTENGCDDVIIELAKLNSNYKDGRKCISRTVSISKGHLGGERNIIQHIQSSEIKDLELLNNKDILLIDDIITTGKSVEAFVKLIKNTTKPKSLTVFVFSKTI</sequence>
<proteinExistence type="predicted"/>
<gene>
    <name evidence="2" type="ORF">PU1002_00490</name>
</gene>
<feature type="domain" description="Phosphoribosyltransferase" evidence="1">
    <location>
        <begin position="257"/>
        <end position="304"/>
    </location>
</feature>
<evidence type="ECO:0000259" key="1">
    <source>
        <dbReference type="Pfam" id="PF00156"/>
    </source>
</evidence>
<evidence type="ECO:0000313" key="3">
    <source>
        <dbReference type="Proteomes" id="UP000005306"/>
    </source>
</evidence>
<dbReference type="Gene3D" id="3.40.50.2020">
    <property type="match status" value="1"/>
</dbReference>
<accession>Q1UZN7</accession>
<dbReference type="Pfam" id="PF00156">
    <property type="entry name" value="Pribosyltran"/>
    <property type="match status" value="1"/>
</dbReference>
<name>Q1UZN7_PELU1</name>
<dbReference type="EMBL" id="AAPV01000002">
    <property type="protein sequence ID" value="EAS84154.1"/>
    <property type="molecule type" value="Genomic_DNA"/>
</dbReference>
<dbReference type="SUPFAM" id="SSF53271">
    <property type="entry name" value="PRTase-like"/>
    <property type="match status" value="1"/>
</dbReference>
<dbReference type="CDD" id="cd06223">
    <property type="entry name" value="PRTases_typeI"/>
    <property type="match status" value="1"/>
</dbReference>